<dbReference type="InterPro" id="IPR034746">
    <property type="entry name" value="POTRA"/>
</dbReference>
<evidence type="ECO:0000313" key="10">
    <source>
        <dbReference type="EMBL" id="EOR71843.1"/>
    </source>
</evidence>
<sequence>MTVEERSSAAVSDEGASRPDPWQAAFIILLVSGLVGAVLWVLFGSRLLAVRQIEVTGLDRLAETEVLAAVDVTPGTPLARVDTDAVAARVSELRLVDSVDVQRGWPATLRVAVTERVPVFALAAADGGYLLVDREGVWVEKSEAEPEGYPLLHVSGDVEGNPAVADSALVLAALPDALAADVAAVVATDRARLTLEFTTGATAMWGDTERAADKARALEVLMAQHPPEPGRHYDVSAEGVAVVR</sequence>
<keyword evidence="4 8" id="KW-0812">Transmembrane</keyword>
<feature type="transmembrane region" description="Helical" evidence="8">
    <location>
        <begin position="22"/>
        <end position="43"/>
    </location>
</feature>
<dbReference type="Gene3D" id="3.10.20.310">
    <property type="entry name" value="membrane protein fhac"/>
    <property type="match status" value="1"/>
</dbReference>
<evidence type="ECO:0000256" key="3">
    <source>
        <dbReference type="ARBA" id="ARBA00022618"/>
    </source>
</evidence>
<dbReference type="Pfam" id="PF03799">
    <property type="entry name" value="FtsQ_DivIB_C"/>
    <property type="match status" value="1"/>
</dbReference>
<evidence type="ECO:0000256" key="4">
    <source>
        <dbReference type="ARBA" id="ARBA00022692"/>
    </source>
</evidence>
<reference evidence="10 11" key="1">
    <citation type="journal article" date="2013" name="Genome Announc.">
        <title>Draft Genome Sequence of the Lignocellulose Decomposer Thermobifida fusca Strain TM51.</title>
        <authorList>
            <person name="Toth A."/>
            <person name="Barna T."/>
            <person name="Nagy I."/>
            <person name="Horvath B."/>
            <person name="Nagy I."/>
            <person name="Tancsics A."/>
            <person name="Kriszt B."/>
            <person name="Baka E."/>
            <person name="Fekete C."/>
            <person name="Kukolya J."/>
        </authorList>
    </citation>
    <scope>NUCLEOTIDE SEQUENCE [LARGE SCALE GENOMIC DNA]</scope>
    <source>
        <strain evidence="10 11">TM51</strain>
    </source>
</reference>
<feature type="domain" description="POTRA" evidence="9">
    <location>
        <begin position="48"/>
        <end position="116"/>
    </location>
</feature>
<evidence type="ECO:0000259" key="9">
    <source>
        <dbReference type="PROSITE" id="PS51779"/>
    </source>
</evidence>
<dbReference type="AlphaFoldDB" id="A0A9P2TBU9"/>
<dbReference type="EMBL" id="AOSG01000026">
    <property type="protein sequence ID" value="EOR71843.1"/>
    <property type="molecule type" value="Genomic_DNA"/>
</dbReference>
<dbReference type="Pfam" id="PF08478">
    <property type="entry name" value="POTRA_1"/>
    <property type="match status" value="1"/>
</dbReference>
<dbReference type="PROSITE" id="PS51779">
    <property type="entry name" value="POTRA"/>
    <property type="match status" value="1"/>
</dbReference>
<dbReference type="InterPro" id="IPR013685">
    <property type="entry name" value="POTRA_FtsQ_type"/>
</dbReference>
<dbReference type="RefSeq" id="WP_011291559.1">
    <property type="nucleotide sequence ID" value="NZ_AOSG01000026.1"/>
</dbReference>
<proteinExistence type="predicted"/>
<gene>
    <name evidence="10" type="ORF">TM51_05982</name>
</gene>
<dbReference type="InterPro" id="IPR005548">
    <property type="entry name" value="Cell_div_FtsQ/DivIB_C"/>
</dbReference>
<protein>
    <submittedName>
        <fullName evidence="10">Cell division protein FtsQ</fullName>
    </submittedName>
</protein>
<dbReference type="GO" id="GO:0005886">
    <property type="term" value="C:plasma membrane"/>
    <property type="evidence" value="ECO:0007669"/>
    <property type="project" value="TreeGrafter"/>
</dbReference>
<keyword evidence="3 10" id="KW-0132">Cell division</keyword>
<evidence type="ECO:0000313" key="11">
    <source>
        <dbReference type="Proteomes" id="UP000014184"/>
    </source>
</evidence>
<dbReference type="GO" id="GO:0051301">
    <property type="term" value="P:cell division"/>
    <property type="evidence" value="ECO:0007669"/>
    <property type="project" value="UniProtKB-KW"/>
</dbReference>
<keyword evidence="11" id="KW-1185">Reference proteome</keyword>
<dbReference type="InterPro" id="IPR050487">
    <property type="entry name" value="FtsQ_DivIB"/>
</dbReference>
<keyword evidence="7" id="KW-0131">Cell cycle</keyword>
<accession>A0A9P2TBU9</accession>
<dbReference type="PANTHER" id="PTHR37820">
    <property type="entry name" value="CELL DIVISION PROTEIN DIVIB"/>
    <property type="match status" value="1"/>
</dbReference>
<evidence type="ECO:0000256" key="2">
    <source>
        <dbReference type="ARBA" id="ARBA00022475"/>
    </source>
</evidence>
<dbReference type="PANTHER" id="PTHR37820:SF1">
    <property type="entry name" value="CELL DIVISION PROTEIN FTSQ"/>
    <property type="match status" value="1"/>
</dbReference>
<keyword evidence="6 8" id="KW-0472">Membrane</keyword>
<comment type="subcellular location">
    <subcellularLocation>
        <location evidence="1">Membrane</location>
    </subcellularLocation>
</comment>
<evidence type="ECO:0000256" key="5">
    <source>
        <dbReference type="ARBA" id="ARBA00022989"/>
    </source>
</evidence>
<evidence type="ECO:0000256" key="7">
    <source>
        <dbReference type="ARBA" id="ARBA00023306"/>
    </source>
</evidence>
<evidence type="ECO:0000256" key="8">
    <source>
        <dbReference type="SAM" id="Phobius"/>
    </source>
</evidence>
<keyword evidence="2" id="KW-1003">Cell membrane</keyword>
<name>A0A9P2TBU9_THEFU</name>
<evidence type="ECO:0000256" key="6">
    <source>
        <dbReference type="ARBA" id="ARBA00023136"/>
    </source>
</evidence>
<keyword evidence="5 8" id="KW-1133">Transmembrane helix</keyword>
<organism evidence="10 11">
    <name type="scientific">Thermobifida fusca TM51</name>
    <dbReference type="NCBI Taxonomy" id="1169414"/>
    <lineage>
        <taxon>Bacteria</taxon>
        <taxon>Bacillati</taxon>
        <taxon>Actinomycetota</taxon>
        <taxon>Actinomycetes</taxon>
        <taxon>Streptosporangiales</taxon>
        <taxon>Nocardiopsidaceae</taxon>
        <taxon>Thermobifida</taxon>
    </lineage>
</organism>
<evidence type="ECO:0000256" key="1">
    <source>
        <dbReference type="ARBA" id="ARBA00004370"/>
    </source>
</evidence>
<dbReference type="Proteomes" id="UP000014184">
    <property type="component" value="Unassembled WGS sequence"/>
</dbReference>
<comment type="caution">
    <text evidence="10">The sequence shown here is derived from an EMBL/GenBank/DDBJ whole genome shotgun (WGS) entry which is preliminary data.</text>
</comment>